<keyword evidence="2" id="KW-0418">Kinase</keyword>
<feature type="domain" description="DAGKc" evidence="1">
    <location>
        <begin position="1"/>
        <end position="129"/>
    </location>
</feature>
<keyword evidence="3" id="KW-1185">Reference proteome</keyword>
<dbReference type="PROSITE" id="PS50146">
    <property type="entry name" value="DAGK"/>
    <property type="match status" value="1"/>
</dbReference>
<dbReference type="AlphaFoldDB" id="A0A9W6GQ53"/>
<dbReference type="InterPro" id="IPR045540">
    <property type="entry name" value="YegS/DAGK_C"/>
</dbReference>
<dbReference type="InterPro" id="IPR016064">
    <property type="entry name" value="NAD/diacylglycerol_kinase_sf"/>
</dbReference>
<dbReference type="Gene3D" id="2.60.200.40">
    <property type="match status" value="1"/>
</dbReference>
<dbReference type="Pfam" id="PF19279">
    <property type="entry name" value="YegS_C"/>
    <property type="match status" value="1"/>
</dbReference>
<dbReference type="GO" id="GO:0016301">
    <property type="term" value="F:kinase activity"/>
    <property type="evidence" value="ECO:0007669"/>
    <property type="project" value="UniProtKB-KW"/>
</dbReference>
<dbReference type="Gene3D" id="3.40.50.10330">
    <property type="entry name" value="Probable inorganic polyphosphate/atp-NAD kinase, domain 1"/>
    <property type="match status" value="1"/>
</dbReference>
<dbReference type="GO" id="GO:0005829">
    <property type="term" value="C:cytosol"/>
    <property type="evidence" value="ECO:0007669"/>
    <property type="project" value="TreeGrafter"/>
</dbReference>
<dbReference type="GO" id="GO:0008929">
    <property type="term" value="F:methylglyoxal synthase activity"/>
    <property type="evidence" value="ECO:0007669"/>
    <property type="project" value="InterPro"/>
</dbReference>
<dbReference type="PANTHER" id="PTHR30492">
    <property type="entry name" value="METHYLGLYOXAL SYNTHASE"/>
    <property type="match status" value="1"/>
</dbReference>
<dbReference type="Proteomes" id="UP001144471">
    <property type="component" value="Unassembled WGS sequence"/>
</dbReference>
<dbReference type="InterPro" id="IPR005218">
    <property type="entry name" value="Diacylglycerol/lipid_kinase"/>
</dbReference>
<comment type="caution">
    <text evidence="2">The sequence shown here is derived from an EMBL/GenBank/DDBJ whole genome shotgun (WGS) entry which is preliminary data.</text>
</comment>
<proteinExistence type="predicted"/>
<dbReference type="InterPro" id="IPR017438">
    <property type="entry name" value="ATP-NAD_kinase_N"/>
</dbReference>
<dbReference type="GO" id="GO:0008654">
    <property type="term" value="P:phospholipid biosynthetic process"/>
    <property type="evidence" value="ECO:0007669"/>
    <property type="project" value="InterPro"/>
</dbReference>
<name>A0A9W6GQ53_9FUSO</name>
<dbReference type="Pfam" id="PF00781">
    <property type="entry name" value="DAGK_cat"/>
    <property type="match status" value="1"/>
</dbReference>
<accession>A0A9W6GQ53</accession>
<dbReference type="RefSeq" id="WP_281838082.1">
    <property type="nucleotide sequence ID" value="NZ_BSDY01000046.1"/>
</dbReference>
<dbReference type="NCBIfam" id="TIGR00147">
    <property type="entry name" value="YegS/Rv2252/BmrU family lipid kinase"/>
    <property type="match status" value="1"/>
</dbReference>
<gene>
    <name evidence="2" type="ORF">PM10SUCC1_38340</name>
</gene>
<dbReference type="SUPFAM" id="SSF111331">
    <property type="entry name" value="NAD kinase/diacylglycerol kinase-like"/>
    <property type="match status" value="1"/>
</dbReference>
<dbReference type="InterPro" id="IPR004363">
    <property type="entry name" value="Methylgl_synth"/>
</dbReference>
<dbReference type="EMBL" id="BSDY01000046">
    <property type="protein sequence ID" value="GLI58320.1"/>
    <property type="molecule type" value="Genomic_DNA"/>
</dbReference>
<dbReference type="NCBIfam" id="NF009605">
    <property type="entry name" value="PRK13059.1"/>
    <property type="match status" value="1"/>
</dbReference>
<reference evidence="2" key="1">
    <citation type="submission" date="2022-12" db="EMBL/GenBank/DDBJ databases">
        <title>Reference genome sequencing for broad-spectrum identification of bacterial and archaeal isolates by mass spectrometry.</title>
        <authorList>
            <person name="Sekiguchi Y."/>
            <person name="Tourlousse D.M."/>
        </authorList>
    </citation>
    <scope>NUCLEOTIDE SEQUENCE</scope>
    <source>
        <strain evidence="2">10succ1</strain>
    </source>
</reference>
<sequence>MKKVKLLYNPFSGDNAIIKNLDNIFETYQENGYSVTPFRIGRKFPLEEAFDDIDDYEHLLLAGGDGTINNIVNTMKRLNVDCPVGILPTGTANDFALCLGMPKDISIACKQIIDSEVREVDLGRVNDKYFVNVASMGLFTEVSQRTNVNLKNNMGKLAYYFSGITELPRFKMLNLTITSDGFTFDGPSLIVFIFNGKSAGNLNIAYKSQIDDGMLDVVIVKGDVGVKTLISFFEFMMGEHLEKPKGVIHFTTNKLVIDSSEDIKTDIDGERGPDFPLNISCQKRSLKVLGYKL</sequence>
<dbReference type="InterPro" id="IPR001206">
    <property type="entry name" value="Diacylglycerol_kinase_cat_dom"/>
</dbReference>
<evidence type="ECO:0000259" key="1">
    <source>
        <dbReference type="PROSITE" id="PS50146"/>
    </source>
</evidence>
<organism evidence="2 3">
    <name type="scientific">Propionigenium maris DSM 9537</name>
    <dbReference type="NCBI Taxonomy" id="1123000"/>
    <lineage>
        <taxon>Bacteria</taxon>
        <taxon>Fusobacteriati</taxon>
        <taxon>Fusobacteriota</taxon>
        <taxon>Fusobacteriia</taxon>
        <taxon>Fusobacteriales</taxon>
        <taxon>Fusobacteriaceae</taxon>
        <taxon>Propionigenium</taxon>
    </lineage>
</organism>
<dbReference type="PANTHER" id="PTHR30492:SF0">
    <property type="entry name" value="METHYLGLYOXAL SYNTHASE"/>
    <property type="match status" value="1"/>
</dbReference>
<protein>
    <submittedName>
        <fullName evidence="2">Lipid kinase</fullName>
    </submittedName>
</protein>
<dbReference type="GO" id="GO:0019242">
    <property type="term" value="P:methylglyoxal biosynthetic process"/>
    <property type="evidence" value="ECO:0007669"/>
    <property type="project" value="InterPro"/>
</dbReference>
<keyword evidence="2" id="KW-0808">Transferase</keyword>
<evidence type="ECO:0000313" key="3">
    <source>
        <dbReference type="Proteomes" id="UP001144471"/>
    </source>
</evidence>
<dbReference type="GO" id="GO:0005524">
    <property type="term" value="F:ATP binding"/>
    <property type="evidence" value="ECO:0007669"/>
    <property type="project" value="InterPro"/>
</dbReference>
<evidence type="ECO:0000313" key="2">
    <source>
        <dbReference type="EMBL" id="GLI58320.1"/>
    </source>
</evidence>
<dbReference type="SMART" id="SM00046">
    <property type="entry name" value="DAGKc"/>
    <property type="match status" value="1"/>
</dbReference>